<name>B8GGX3_METPE</name>
<evidence type="ECO:0000313" key="2">
    <source>
        <dbReference type="EMBL" id="ACL16378.1"/>
    </source>
</evidence>
<sequence length="346" mass="39808">MSGSNRTQGKRSNPDQKRRKGALVISLDFELLWGVRDKRSVETYGENLRGVRRVVPGLLNLFDIYGIHATWATVGLLFCRDRDEMMAGLPSAQMQPQYDDMNLSPYPTIDEVGADEAEDPYHYAPSLIQEILAHPNQTIGSHTFSHYYCLEKGQTAASFEADCEAFSRVAAVYGLKPTSIVLPRNQFNREYVGVCKQYGITAVRGNMDHWLYREKTEEEETTLRRALRYGDAFISLSGPRVFPLAAIDPVVPVTIPATRFLYPHKSFTAAFDWLRLLRIRNEMTYAAKFGFVYHLWWHPHNFGKDYEVNAAFFEKILQHYHALHERYGMESLSIEEVAERVIERKI</sequence>
<dbReference type="KEGG" id="mpl:Mpal_1030"/>
<feature type="domain" description="NodB homology" evidence="1">
    <location>
        <begin position="52"/>
        <end position="203"/>
    </location>
</feature>
<dbReference type="Pfam" id="PF01522">
    <property type="entry name" value="Polysacc_deac_1"/>
    <property type="match status" value="1"/>
</dbReference>
<proteinExistence type="predicted"/>
<dbReference type="Gene3D" id="3.20.20.370">
    <property type="entry name" value="Glycoside hydrolase/deacetylase"/>
    <property type="match status" value="1"/>
</dbReference>
<dbReference type="GeneID" id="7271764"/>
<evidence type="ECO:0000259" key="1">
    <source>
        <dbReference type="Pfam" id="PF01522"/>
    </source>
</evidence>
<protein>
    <submittedName>
        <fullName evidence="2">Polysaccharide deacetylase</fullName>
    </submittedName>
</protein>
<evidence type="ECO:0000313" key="3">
    <source>
        <dbReference type="Proteomes" id="UP000002457"/>
    </source>
</evidence>
<organism evidence="2 3">
    <name type="scientific">Methanosphaerula palustris (strain ATCC BAA-1556 / DSM 19958 / E1-9c)</name>
    <dbReference type="NCBI Taxonomy" id="521011"/>
    <lineage>
        <taxon>Archaea</taxon>
        <taxon>Methanobacteriati</taxon>
        <taxon>Methanobacteriota</taxon>
        <taxon>Stenosarchaea group</taxon>
        <taxon>Methanomicrobia</taxon>
        <taxon>Methanomicrobiales</taxon>
        <taxon>Methanoregulaceae</taxon>
        <taxon>Methanosphaerula</taxon>
    </lineage>
</organism>
<dbReference type="CDD" id="cd10929">
    <property type="entry name" value="CE4_u5"/>
    <property type="match status" value="1"/>
</dbReference>
<dbReference type="InterPro" id="IPR011330">
    <property type="entry name" value="Glyco_hydro/deAcase_b/a-brl"/>
</dbReference>
<dbReference type="STRING" id="521011.Mpal_1030"/>
<dbReference type="RefSeq" id="WP_012617697.1">
    <property type="nucleotide sequence ID" value="NC_011832.1"/>
</dbReference>
<keyword evidence="3" id="KW-1185">Reference proteome</keyword>
<dbReference type="InterPro" id="IPR002509">
    <property type="entry name" value="NODB_dom"/>
</dbReference>
<dbReference type="Proteomes" id="UP000002457">
    <property type="component" value="Chromosome"/>
</dbReference>
<dbReference type="GO" id="GO:0016810">
    <property type="term" value="F:hydrolase activity, acting on carbon-nitrogen (but not peptide) bonds"/>
    <property type="evidence" value="ECO:0007669"/>
    <property type="project" value="InterPro"/>
</dbReference>
<dbReference type="GO" id="GO:0005975">
    <property type="term" value="P:carbohydrate metabolic process"/>
    <property type="evidence" value="ECO:0007669"/>
    <property type="project" value="InterPro"/>
</dbReference>
<dbReference type="OrthoDB" id="10436at2157"/>
<dbReference type="SUPFAM" id="SSF88713">
    <property type="entry name" value="Glycoside hydrolase/deacetylase"/>
    <property type="match status" value="1"/>
</dbReference>
<dbReference type="HOGENOM" id="CLU_071509_0_0_2"/>
<dbReference type="AlphaFoldDB" id="B8GGX3"/>
<dbReference type="eggNOG" id="arCOG09177">
    <property type="taxonomic scope" value="Archaea"/>
</dbReference>
<accession>B8GGX3</accession>
<gene>
    <name evidence="2" type="ordered locus">Mpal_1030</name>
</gene>
<reference evidence="2 3" key="1">
    <citation type="journal article" date="2015" name="Genome Announc.">
        <title>Complete Genome Sequence of Methanosphaerula palustris E1-9CT, a Hydrogenotrophic Methanogen Isolated from a Minerotrophic Fen Peatland.</title>
        <authorList>
            <person name="Cadillo-Quiroz H."/>
            <person name="Browne P."/>
            <person name="Kyrpides N."/>
            <person name="Woyke T."/>
            <person name="Goodwin L."/>
            <person name="Detter C."/>
            <person name="Yavitt J.B."/>
            <person name="Zinder S.H."/>
        </authorList>
    </citation>
    <scope>NUCLEOTIDE SEQUENCE [LARGE SCALE GENOMIC DNA]</scope>
    <source>
        <strain evidence="3">ATCC BAA-1556 / DSM 19958 / E1-9c</strain>
    </source>
</reference>
<dbReference type="EMBL" id="CP001338">
    <property type="protein sequence ID" value="ACL16378.1"/>
    <property type="molecule type" value="Genomic_DNA"/>
</dbReference>